<dbReference type="AlphaFoldDB" id="A0A0B6YLR3"/>
<sequence length="135" mass="14971">GIVKTDINISDADNSSGLNPAGKNQDRYQNGSLRNGAVIKGEQPHVSEKLTPQLIDGNHMTHLSHQNMDMRKHDEKIKTKTSTTSSKSNDQNLEQITSSKSKSRHDVTNRIEPTNETSKQRVRNDSHPGNSKLTS</sequence>
<feature type="non-terminal residue" evidence="2">
    <location>
        <position position="1"/>
    </location>
</feature>
<proteinExistence type="predicted"/>
<name>A0A0B6YLR3_9EUPU</name>
<evidence type="ECO:0000313" key="2">
    <source>
        <dbReference type="EMBL" id="CEK56726.1"/>
    </source>
</evidence>
<reference evidence="2" key="1">
    <citation type="submission" date="2014-12" db="EMBL/GenBank/DDBJ databases">
        <title>Insight into the proteome of Arion vulgaris.</title>
        <authorList>
            <person name="Aradska J."/>
            <person name="Bulat T."/>
            <person name="Smidak R."/>
            <person name="Sarate P."/>
            <person name="Gangsoo J."/>
            <person name="Sialana F."/>
            <person name="Bilban M."/>
            <person name="Lubec G."/>
        </authorList>
    </citation>
    <scope>NUCLEOTIDE SEQUENCE</scope>
    <source>
        <tissue evidence="2">Skin</tissue>
    </source>
</reference>
<feature type="non-terminal residue" evidence="2">
    <location>
        <position position="135"/>
    </location>
</feature>
<organism evidence="2">
    <name type="scientific">Arion vulgaris</name>
    <dbReference type="NCBI Taxonomy" id="1028688"/>
    <lineage>
        <taxon>Eukaryota</taxon>
        <taxon>Metazoa</taxon>
        <taxon>Spiralia</taxon>
        <taxon>Lophotrochozoa</taxon>
        <taxon>Mollusca</taxon>
        <taxon>Gastropoda</taxon>
        <taxon>Heterobranchia</taxon>
        <taxon>Euthyneura</taxon>
        <taxon>Panpulmonata</taxon>
        <taxon>Eupulmonata</taxon>
        <taxon>Stylommatophora</taxon>
        <taxon>Helicina</taxon>
        <taxon>Arionoidea</taxon>
        <taxon>Arionidae</taxon>
        <taxon>Arion</taxon>
    </lineage>
</organism>
<feature type="region of interest" description="Disordered" evidence="1">
    <location>
        <begin position="1"/>
        <end position="135"/>
    </location>
</feature>
<gene>
    <name evidence="2" type="primary">ORF28369</name>
</gene>
<feature type="compositionally biased region" description="Polar residues" evidence="1">
    <location>
        <begin position="7"/>
        <end position="18"/>
    </location>
</feature>
<feature type="compositionally biased region" description="Polar residues" evidence="1">
    <location>
        <begin position="89"/>
        <end position="100"/>
    </location>
</feature>
<evidence type="ECO:0000256" key="1">
    <source>
        <dbReference type="SAM" id="MobiDB-lite"/>
    </source>
</evidence>
<feature type="compositionally biased region" description="Basic and acidic residues" evidence="1">
    <location>
        <begin position="68"/>
        <end position="78"/>
    </location>
</feature>
<accession>A0A0B6YLR3</accession>
<protein>
    <submittedName>
        <fullName evidence="2">Uncharacterized protein</fullName>
    </submittedName>
</protein>
<dbReference type="EMBL" id="HACG01009861">
    <property type="protein sequence ID" value="CEK56726.1"/>
    <property type="molecule type" value="Transcribed_RNA"/>
</dbReference>